<evidence type="ECO:0008006" key="5">
    <source>
        <dbReference type="Google" id="ProtNLM"/>
    </source>
</evidence>
<comment type="similarity">
    <text evidence="1">Belongs to the 4-hydroxybenzoyl-CoA thioesterase family.</text>
</comment>
<dbReference type="InterPro" id="IPR050563">
    <property type="entry name" value="4-hydroxybenzoyl-CoA_TE"/>
</dbReference>
<gene>
    <name evidence="3" type="ORF">KSF_061560</name>
</gene>
<reference evidence="3" key="1">
    <citation type="submission" date="2020-10" db="EMBL/GenBank/DDBJ databases">
        <title>Taxonomic study of unclassified bacteria belonging to the class Ktedonobacteria.</title>
        <authorList>
            <person name="Yabe S."/>
            <person name="Wang C.M."/>
            <person name="Zheng Y."/>
            <person name="Sakai Y."/>
            <person name="Cavaletti L."/>
            <person name="Monciardini P."/>
            <person name="Donadio S."/>
        </authorList>
    </citation>
    <scope>NUCLEOTIDE SEQUENCE</scope>
    <source>
        <strain evidence="3">ID150040</strain>
    </source>
</reference>
<dbReference type="InterPro" id="IPR029069">
    <property type="entry name" value="HotDog_dom_sf"/>
</dbReference>
<dbReference type="CDD" id="cd00586">
    <property type="entry name" value="4HBT"/>
    <property type="match status" value="1"/>
</dbReference>
<evidence type="ECO:0000256" key="1">
    <source>
        <dbReference type="ARBA" id="ARBA00005953"/>
    </source>
</evidence>
<dbReference type="AlphaFoldDB" id="A0A8J3ILL5"/>
<evidence type="ECO:0000256" key="2">
    <source>
        <dbReference type="ARBA" id="ARBA00022801"/>
    </source>
</evidence>
<keyword evidence="4" id="KW-1185">Reference proteome</keyword>
<dbReference type="RefSeq" id="WP_220206752.1">
    <property type="nucleotide sequence ID" value="NZ_BNJK01000001.1"/>
</dbReference>
<proteinExistence type="inferred from homology"/>
<organism evidence="3 4">
    <name type="scientific">Reticulibacter mediterranei</name>
    <dbReference type="NCBI Taxonomy" id="2778369"/>
    <lineage>
        <taxon>Bacteria</taxon>
        <taxon>Bacillati</taxon>
        <taxon>Chloroflexota</taxon>
        <taxon>Ktedonobacteria</taxon>
        <taxon>Ktedonobacterales</taxon>
        <taxon>Reticulibacteraceae</taxon>
        <taxon>Reticulibacter</taxon>
    </lineage>
</organism>
<comment type="caution">
    <text evidence="3">The sequence shown here is derived from an EMBL/GenBank/DDBJ whole genome shotgun (WGS) entry which is preliminary data.</text>
</comment>
<evidence type="ECO:0000313" key="4">
    <source>
        <dbReference type="Proteomes" id="UP000597444"/>
    </source>
</evidence>
<dbReference type="EMBL" id="BNJK01000001">
    <property type="protein sequence ID" value="GHO96108.1"/>
    <property type="molecule type" value="Genomic_DNA"/>
</dbReference>
<dbReference type="PANTHER" id="PTHR31793:SF27">
    <property type="entry name" value="NOVEL THIOESTERASE SUPERFAMILY DOMAIN AND SAPOSIN A-TYPE DOMAIN CONTAINING PROTEIN (0610012H03RIK)"/>
    <property type="match status" value="1"/>
</dbReference>
<name>A0A8J3ILL5_9CHLR</name>
<dbReference type="Proteomes" id="UP000597444">
    <property type="component" value="Unassembled WGS sequence"/>
</dbReference>
<evidence type="ECO:0000313" key="3">
    <source>
        <dbReference type="EMBL" id="GHO96108.1"/>
    </source>
</evidence>
<sequence length="176" mass="20872">MSEEFRCWYPLQIRFRDLDPLAHVNNTVYFVYFEEARSYYFDQLKPWLKQWPSSQEHQLDDVIEEDASPNPRIQTGPRGHHYGMLVKETTCTYELPLIRSDTAEVGMKVVRVGRSSFVMEHQIRDVRDHERVYATGRSVMVWANYYLGRSHPIPPSLRYAFEQMEGRTFPLPTEAH</sequence>
<dbReference type="Pfam" id="PF13279">
    <property type="entry name" value="4HBT_2"/>
    <property type="match status" value="1"/>
</dbReference>
<dbReference type="GO" id="GO:0047617">
    <property type="term" value="F:fatty acyl-CoA hydrolase activity"/>
    <property type="evidence" value="ECO:0007669"/>
    <property type="project" value="TreeGrafter"/>
</dbReference>
<dbReference type="Gene3D" id="3.10.129.10">
    <property type="entry name" value="Hotdog Thioesterase"/>
    <property type="match status" value="1"/>
</dbReference>
<accession>A0A8J3ILL5</accession>
<keyword evidence="2" id="KW-0378">Hydrolase</keyword>
<dbReference type="SUPFAM" id="SSF54637">
    <property type="entry name" value="Thioesterase/thiol ester dehydrase-isomerase"/>
    <property type="match status" value="1"/>
</dbReference>
<protein>
    <recommendedName>
        <fullName evidence="5">Acyl-CoA thioesterase</fullName>
    </recommendedName>
</protein>
<dbReference type="PANTHER" id="PTHR31793">
    <property type="entry name" value="4-HYDROXYBENZOYL-COA THIOESTERASE FAMILY MEMBER"/>
    <property type="match status" value="1"/>
</dbReference>